<dbReference type="GeneID" id="465563"/>
<proteinExistence type="predicted"/>
<dbReference type="RefSeq" id="XP_054533026.1">
    <property type="nucleotide sequence ID" value="XM_054677051.2"/>
</dbReference>
<dbReference type="GO" id="GO:0005737">
    <property type="term" value="C:cytoplasm"/>
    <property type="evidence" value="ECO:0007669"/>
    <property type="project" value="UniProtKB-SubCell"/>
</dbReference>
<dbReference type="VGNC" id="VGNC:108048">
    <property type="gene designation" value="CFAP47"/>
</dbReference>
<dbReference type="GeneTree" id="ENSGT00940000163202"/>
<reference evidence="3" key="2">
    <citation type="submission" date="2025-08" db="UniProtKB">
        <authorList>
            <consortium name="Ensembl"/>
        </authorList>
    </citation>
    <scope>IDENTIFICATION</scope>
</reference>
<dbReference type="GO" id="GO:0005929">
    <property type="term" value="C:cilium"/>
    <property type="evidence" value="ECO:0000318"/>
    <property type="project" value="GO_Central"/>
</dbReference>
<dbReference type="GO" id="GO:0007288">
    <property type="term" value="P:sperm axoneme assembly"/>
    <property type="evidence" value="ECO:0000318"/>
    <property type="project" value="GO_Central"/>
</dbReference>
<dbReference type="CTD" id="286464"/>
<dbReference type="SUPFAM" id="SSF47576">
    <property type="entry name" value="Calponin-homology domain, CH-domain"/>
    <property type="match status" value="1"/>
</dbReference>
<dbReference type="Gene3D" id="1.10.418.10">
    <property type="entry name" value="Calponin-like domain"/>
    <property type="match status" value="1"/>
</dbReference>
<protein>
    <submittedName>
        <fullName evidence="3">Cilia and flagella associated protein 47</fullName>
    </submittedName>
</protein>
<feature type="domain" description="Calponin-homology (CH)" evidence="2">
    <location>
        <begin position="1746"/>
        <end position="1869"/>
    </location>
</feature>
<dbReference type="HOGENOM" id="CLU_013449_0_0_1"/>
<evidence type="ECO:0000313" key="4">
    <source>
        <dbReference type="Proteomes" id="UP000002277"/>
    </source>
</evidence>
<dbReference type="InterPro" id="IPR013783">
    <property type="entry name" value="Ig-like_fold"/>
</dbReference>
<gene>
    <name evidence="3 5" type="primary">CFAP47</name>
</gene>
<dbReference type="PROSITE" id="PS50021">
    <property type="entry name" value="CH"/>
    <property type="match status" value="1"/>
</dbReference>
<dbReference type="OMA" id="PMTNEAK"/>
<dbReference type="eggNOG" id="ENOG502QQ4Q">
    <property type="taxonomic scope" value="Eukaryota"/>
</dbReference>
<dbReference type="EMBL" id="AC193232">
    <property type="status" value="NOT_ANNOTATED_CDS"/>
    <property type="molecule type" value="Genomic_DNA"/>
</dbReference>
<evidence type="ECO:0000256" key="1">
    <source>
        <dbReference type="SAM" id="MobiDB-lite"/>
    </source>
</evidence>
<dbReference type="InterPro" id="IPR056343">
    <property type="entry name" value="CFAP47_dom"/>
</dbReference>
<dbReference type="GO" id="GO:0120212">
    <property type="term" value="C:sperm head-tail coupling apparatus"/>
    <property type="evidence" value="ECO:0007669"/>
    <property type="project" value="Ensembl"/>
</dbReference>
<dbReference type="PANTHER" id="PTHR45912">
    <property type="entry name" value="CILIA- AND FLAGELLA-ASSOCIATED PROTEIN 47"/>
    <property type="match status" value="1"/>
</dbReference>
<accession>H2R4S3</accession>
<dbReference type="Pfam" id="PF26579">
    <property type="entry name" value="Ig_CFAP47"/>
    <property type="match status" value="1"/>
</dbReference>
<dbReference type="PANTHER" id="PTHR45912:SF3">
    <property type="entry name" value="CILIA- AND FLAGELLA-ASSOCIATED PROTEIN 47"/>
    <property type="match status" value="1"/>
</dbReference>
<dbReference type="InterPro" id="IPR001715">
    <property type="entry name" value="CH_dom"/>
</dbReference>
<evidence type="ECO:0000313" key="3">
    <source>
        <dbReference type="Ensembl" id="ENSPTRP00000047453.4"/>
    </source>
</evidence>
<dbReference type="FunCoup" id="H2R4S3">
    <property type="interactions" value="70"/>
</dbReference>
<dbReference type="Ensembl" id="ENSPTRT00000055046.4">
    <property type="protein sequence ID" value="ENSPTRP00000047453.4"/>
    <property type="gene ID" value="ENSPTRG00000028302.4"/>
</dbReference>
<dbReference type="EMBL" id="AC198802">
    <property type="status" value="NOT_ANNOTATED_CDS"/>
    <property type="molecule type" value="Genomic_DNA"/>
</dbReference>
<dbReference type="GO" id="GO:0060271">
    <property type="term" value="P:cilium assembly"/>
    <property type="evidence" value="ECO:0000318"/>
    <property type="project" value="GO_Central"/>
</dbReference>
<feature type="region of interest" description="Disordered" evidence="1">
    <location>
        <begin position="2024"/>
        <end position="2045"/>
    </location>
</feature>
<dbReference type="Proteomes" id="UP000002277">
    <property type="component" value="Chromosome X"/>
</dbReference>
<dbReference type="Pfam" id="PF24529">
    <property type="entry name" value="CFAP47"/>
    <property type="match status" value="1"/>
</dbReference>
<dbReference type="PaxDb" id="9598-ENSPTRP00000047453"/>
<keyword evidence="4" id="KW-1185">Reference proteome</keyword>
<reference evidence="3 4" key="1">
    <citation type="journal article" date="2005" name="Nature">
        <title>Initial sequence of the chimpanzee genome and comparison with the human genome.</title>
        <authorList>
            <consortium name="Chimpanzee sequencing and analysis consortium"/>
        </authorList>
    </citation>
    <scope>NUCLEOTIDE SEQUENCE [LARGE SCALE GENOMIC DNA]</scope>
</reference>
<dbReference type="EMBL" id="AACZ04014376">
    <property type="status" value="NOT_ANNOTATED_CDS"/>
    <property type="molecule type" value="Genomic_DNA"/>
</dbReference>
<feature type="compositionally biased region" description="Basic and acidic residues" evidence="1">
    <location>
        <begin position="2026"/>
        <end position="2037"/>
    </location>
</feature>
<dbReference type="KEGG" id="ptr:465563"/>
<dbReference type="Bgee" id="ENSPTRG00000028302">
    <property type="expression patterns" value="Expressed in pituitary gland and 1 other cell type or tissue"/>
</dbReference>
<dbReference type="Gene3D" id="2.60.40.10">
    <property type="entry name" value="Immunoglobulins"/>
    <property type="match status" value="6"/>
</dbReference>
<organism evidence="3 4">
    <name type="scientific">Pan troglodytes</name>
    <name type="common">Chimpanzee</name>
    <dbReference type="NCBI Taxonomy" id="9598"/>
    <lineage>
        <taxon>Eukaryota</taxon>
        <taxon>Metazoa</taxon>
        <taxon>Chordata</taxon>
        <taxon>Craniata</taxon>
        <taxon>Vertebrata</taxon>
        <taxon>Euteleostomi</taxon>
        <taxon>Mammalia</taxon>
        <taxon>Eutheria</taxon>
        <taxon>Euarchontoglires</taxon>
        <taxon>Primates</taxon>
        <taxon>Haplorrhini</taxon>
        <taxon>Catarrhini</taxon>
        <taxon>Hominidae</taxon>
        <taxon>Pan</taxon>
    </lineage>
</organism>
<name>H2R4S3_PANTR</name>
<dbReference type="EMBL" id="AC192444">
    <property type="status" value="NOT_ANNOTATED_CDS"/>
    <property type="molecule type" value="Genomic_DNA"/>
</dbReference>
<dbReference type="EMBL" id="AC192972">
    <property type="status" value="NOT_ANNOTATED_CDS"/>
    <property type="molecule type" value="Genomic_DNA"/>
</dbReference>
<dbReference type="InterPro" id="IPR058952">
    <property type="entry name" value="Ig_CFAP47"/>
</dbReference>
<evidence type="ECO:0000313" key="5">
    <source>
        <dbReference type="VGNC" id="VGNC:108048"/>
    </source>
</evidence>
<sequence>MNTQRGSLTINVHRGSLAMSIQRGSLVPRDMDSSGRDMQLRVIPAVVKFLDTMAGRVYRLPITVHNLCRWNQKIRFKEPVKPQFKLMLTSLDKELASGLQMTAMVEYHPDKDEDTFDRLLISIENKTTEIPLIGLIPSCQLEIESVVNFGTLVANSKVYSKEITITNHGKAPGIFKAEYHGQLPILIFPTSGIVDAKSSMVIKVDFCADQPRIVDEEAIVILQGQPELLLSIKAHVVEQIIELLNMSSDRRLECIHFGPVFFGSSKIKHARIYNNSPEPINWVAIIQDDAVGEELGTDIQQRTDIALNNLTYIRKIKNIDTTIIISCLPNEGTLQPYQKTVITFCFTPKLMAVGKKDIGPSYRQDYALFLRFESVGSKDGFLRDDDYKTIKSERFQKVELALTGTGLPVLLQFDPGPVLNFKPCFMGERSEIQCIIKNQCELLPVTYHFKKTANFEIDPEKGKITGGGMVDVMCSFVPHQLGVFKVKQMIEIIGLVAEEDLQSLSVKSFHHVYLAFNSICKASTKKVVMKFDPGILPSIRNPTGKFVVKDLAKRKNYAPVAMLQSAMTRTHNHRSCEEPVKDMLLAFPNDRAATIRSKDHHKHFRPIFTKVPRFNCVNHDFAYTTFEKQQKKLHENYYAMYLKYLRSVRLQKKQAERERMYSYDDTDIGLEPGSGLKSPSLSEAEIEEELSSAANPIRANRLLTTRSIASQEEESVRRKVLKGLKSEPSTPQEKHDCSLILTPKQIHQVIVGPSVLNFGNICVNSPNTHLLHVINMLPMHVLLQLDTDLEELQKTNQFSYVIPPTSSTYISMVFDSPTIGKFWRSFTFTVNNVPSGHILVMAVVQPVTLELSSNELVLRPRGFFMKTCFRGTVRLYNHQNCCAQFQWQPVNTGSGIAFSICPAKGIVEAYSSLECEVTWQQGFSSPEEGEFILHVFQGNALKLKCVAHLGRTKVLLLQPRILFSNCPQGLTTWRKAILQNVGQNHAYFKVCSQSLLPIINIIPSQGIVPFGGITVLNISCKPTVAEKFDTRAKVSIRHANVIDLRIGGSAEIADVEINPDVFNFSGAYIGGTQIIPFVIKNKGITRARVEFNLKDFPDFSMDLKDKSEEFKDPAVPYIYSLELEENTSLECSITFSPKEVTVVEFIIQVQINFFESSKLYTKYLSSSPSNPKTVPLIRPCYVQATALQSPLNLSSTKFVFEIPLHEMNPNNKVTKTQNLVLYNITKHDVTWTLDLSNTGKLFKDGTFKFSVLNGILRPNEKYNVSISFCPNRPGTYTADIPMLLNYIPVCYKILCLTGEVKSPELLFDPPFIFFTPVPLDITTVMDINILPQNYFRNSTLCVQIPTVRLLDGEEIRPLSVKFPKGRVIPGSHSGINNKLTCHLSFKSSKPVSFFTNLLFCDDRKNWFSLPVTATAENCILTIYPYMAIHLDKQNIILKNDKDEYLKKTRDGVLPPYQDAKSPSPASIKKTYTTSKFNDAEPAKGNLFIGVEVLPENLHLVESETSKEDHGSLEKEKYEQFLSLEEGTKAHYFFEKVVNAAQTWFSLFGWPEGPHSFSIPETIRRDVYKMQFYSSTSPPQKFSRQNDFSKYNKTIYDVLLHLSGKMPPGINSSQSLPVDNHEKRVIQLHLQHSSLLDFLNAQGGCISHVLPEFLLEPEDYKRWIEIMSSTNTMPVSSCTPKKKCSIVIEMSKFEAWSKRAWTDVFLQIYKVLVLSRVVPYCSNNMPPICVQNTPKVNPCFASSNIYSDSERILLSWMNINYENTRHVIWKNCHKDVIPSERWIVNFDKDLSDGLVFATQLGAYCPFLIESHFINMYTQPKSPEEYLHNCLIIVNTLYEIDFDMEIQATDICDPNPILMLMLCVYMYERLPTYLPKKVVSFECTLHDTVLNKILLKNSSSRNLVYNARIVGRDAAEFSLSQKGNVVTISPRNEINVTLKFTSRFIRPAEASLLLISKPKNAVRGITMTFALKGKVLDFKAIDMIKCESPCYQFQEVTVNVKNPFHTAGDFSVILVESSTFVSSPTKLTESRQYPKHDGDMSSSGSDTDQGCCDSPHVLHTSIKSTFIREFFCSMHTVHLGVKGTSSLELRFLPFNMHVRYCVIILSNKKIGQLIYVAEGKGMTPLPSSCLPMNTSSSPVYYSSTREEGPNKKYPVLYLKCKPYQILYVDLKLPMTNEAKEKALAFAAQQQMSSIEYERRLITGTLESSSIRVAIALLGLTKIETLMLFRISKLRKPKTVSYTTEVSLPEYFYIPEKISIPWIPEPQVIKLSKAKASDGSVPLPLQFLPLQPGRYPCKILLKSRYDVRAYYVEGIVNEEQPEAKFEFETPAFEALTQNIPIKNQTNDKWTFQVTIEGEWFYGPVDLHVGPDEIVEYPLTFKPIFECVITGKLILQNEVDGREHIFDIKGVGKKPLALEHITVECQVGNVTQKHITLPHFTNTALTFKVTADLPIVWGNPQITVYPYKEILYLIHVRPWKRGILKGTITFSTTRRCTTRRKHDDYEEDTDQDQALSCLDSITEQSSILDDADTYDNFNNLRFWYNLEIHSTPGPPIEIMEMTCIALDSTCIEIPLSNPKDRGLHLEVQLTSAALNGDNEIILSPLQCTKYIVWYSPATTGYSDESIIFQPEMAEEFWYLLKLTIELPKPTTMPEIQCDLGKHVTQIIPLVNCTHETLKLQATNSNPENFVLDINRKSQLIISPHSTTELPVLFYPSALGRADHQASINFYCTQFTEWKFYLSGVGLFPQPLDMERITTRIGLQSTIVIPFKNPTMEDVLIDIILTSVEHPRNLVIDHCWDSFIYESSAFRFSSPSEIKGIALPPKGNIDISLLFIPQIMKLHKTMVIIEMTKANGKYWPIDNFDELDIKFKSIVGIDSEEIQAIHWIYPIVGLPQAPPPKSPPVVIQCQSRKRAEEKVEIILNAGFFGYSLTPDLTEVLVIPKRNSHNFCEDPNEIPKIHEFEYEIQFESEAMKSKLESCVALYMIEKSYDIMAKRITFIFNLVFTPKKPLRSHITLKIECVTEGIWKFPIMLIATEPDTDAVIDIEGVGLFKESVFELRLKSQTRNPEPFTAHFLPGSDLEFFVKPQAGELLPFNTNGTLITVGFKPKMYCRKYKATLVIQTEEMYWKYEINGLTPTTMPPKNAKAKIDATHKTHDNMPVHPRNFVRENTKLIRTGVSSTIKGAPLVKNQ</sequence>
<evidence type="ECO:0000259" key="2">
    <source>
        <dbReference type="PROSITE" id="PS50021"/>
    </source>
</evidence>
<reference evidence="3" key="3">
    <citation type="submission" date="2025-09" db="UniProtKB">
        <authorList>
            <consortium name="Ensembl"/>
        </authorList>
    </citation>
    <scope>IDENTIFICATION</scope>
</reference>
<dbReference type="InParanoid" id="H2R4S3"/>
<dbReference type="InterPro" id="IPR036872">
    <property type="entry name" value="CH_dom_sf"/>
</dbReference>